<dbReference type="AlphaFoldDB" id="N1PHF0"/>
<feature type="compositionally biased region" description="Basic and acidic residues" evidence="1">
    <location>
        <begin position="110"/>
        <end position="122"/>
    </location>
</feature>
<reference evidence="2 3" key="2">
    <citation type="journal article" date="2012" name="PLoS Pathog.">
        <title>Diverse lifestyles and strategies of plant pathogenesis encoded in the genomes of eighteen Dothideomycetes fungi.</title>
        <authorList>
            <person name="Ohm R.A."/>
            <person name="Feau N."/>
            <person name="Henrissat B."/>
            <person name="Schoch C.L."/>
            <person name="Horwitz B.A."/>
            <person name="Barry K.W."/>
            <person name="Condon B.J."/>
            <person name="Copeland A.C."/>
            <person name="Dhillon B."/>
            <person name="Glaser F."/>
            <person name="Hesse C.N."/>
            <person name="Kosti I."/>
            <person name="LaButti K."/>
            <person name="Lindquist E.A."/>
            <person name="Lucas S."/>
            <person name="Salamov A.A."/>
            <person name="Bradshaw R.E."/>
            <person name="Ciuffetti L."/>
            <person name="Hamelin R.C."/>
            <person name="Kema G.H.J."/>
            <person name="Lawrence C."/>
            <person name="Scott J.A."/>
            <person name="Spatafora J.W."/>
            <person name="Turgeon B.G."/>
            <person name="de Wit P.J.G.M."/>
            <person name="Zhong S."/>
            <person name="Goodwin S.B."/>
            <person name="Grigoriev I.V."/>
        </authorList>
    </citation>
    <scope>NUCLEOTIDE SEQUENCE [LARGE SCALE GENOMIC DNA]</scope>
    <source>
        <strain evidence="3">NZE10 / CBS 128990</strain>
    </source>
</reference>
<sequence length="122" mass="13170">MSTDPNLPSPLKLLHRCSTNFSYRDPIDTSSSQLTRSGPTHADAMAALGIPTSDCALGAQSPPSYLGSCIKGTAAESDARDASVLITPARQADSTYDEPNQKQWPITQHNEARKEEAQREIN</sequence>
<feature type="compositionally biased region" description="Polar residues" evidence="1">
    <location>
        <begin position="92"/>
        <end position="109"/>
    </location>
</feature>
<evidence type="ECO:0000256" key="1">
    <source>
        <dbReference type="SAM" id="MobiDB-lite"/>
    </source>
</evidence>
<evidence type="ECO:0000313" key="3">
    <source>
        <dbReference type="Proteomes" id="UP000016933"/>
    </source>
</evidence>
<organism evidence="2 3">
    <name type="scientific">Dothistroma septosporum (strain NZE10 / CBS 128990)</name>
    <name type="common">Red band needle blight fungus</name>
    <name type="synonym">Mycosphaerella pini</name>
    <dbReference type="NCBI Taxonomy" id="675120"/>
    <lineage>
        <taxon>Eukaryota</taxon>
        <taxon>Fungi</taxon>
        <taxon>Dikarya</taxon>
        <taxon>Ascomycota</taxon>
        <taxon>Pezizomycotina</taxon>
        <taxon>Dothideomycetes</taxon>
        <taxon>Dothideomycetidae</taxon>
        <taxon>Mycosphaerellales</taxon>
        <taxon>Mycosphaerellaceae</taxon>
        <taxon>Dothistroma</taxon>
    </lineage>
</organism>
<accession>N1PHF0</accession>
<protein>
    <submittedName>
        <fullName evidence="2">Uncharacterized protein</fullName>
    </submittedName>
</protein>
<dbReference type="Proteomes" id="UP000016933">
    <property type="component" value="Unassembled WGS sequence"/>
</dbReference>
<name>N1PHF0_DOTSN</name>
<reference evidence="3" key="1">
    <citation type="journal article" date="2012" name="PLoS Genet.">
        <title>The genomes of the fungal plant pathogens Cladosporium fulvum and Dothistroma septosporum reveal adaptation to different hosts and lifestyles but also signatures of common ancestry.</title>
        <authorList>
            <person name="de Wit P.J.G.M."/>
            <person name="van der Burgt A."/>
            <person name="Oekmen B."/>
            <person name="Stergiopoulos I."/>
            <person name="Abd-Elsalam K.A."/>
            <person name="Aerts A.L."/>
            <person name="Bahkali A.H."/>
            <person name="Beenen H.G."/>
            <person name="Chettri P."/>
            <person name="Cox M.P."/>
            <person name="Datema E."/>
            <person name="de Vries R.P."/>
            <person name="Dhillon B."/>
            <person name="Ganley A.R."/>
            <person name="Griffiths S.A."/>
            <person name="Guo Y."/>
            <person name="Hamelin R.C."/>
            <person name="Henrissat B."/>
            <person name="Kabir M.S."/>
            <person name="Jashni M.K."/>
            <person name="Kema G."/>
            <person name="Klaubauf S."/>
            <person name="Lapidus A."/>
            <person name="Levasseur A."/>
            <person name="Lindquist E."/>
            <person name="Mehrabi R."/>
            <person name="Ohm R.A."/>
            <person name="Owen T.J."/>
            <person name="Salamov A."/>
            <person name="Schwelm A."/>
            <person name="Schijlen E."/>
            <person name="Sun H."/>
            <person name="van den Burg H.A."/>
            <person name="van Ham R.C.H.J."/>
            <person name="Zhang S."/>
            <person name="Goodwin S.B."/>
            <person name="Grigoriev I.V."/>
            <person name="Collemare J."/>
            <person name="Bradshaw R.E."/>
        </authorList>
    </citation>
    <scope>NUCLEOTIDE SEQUENCE [LARGE SCALE GENOMIC DNA]</scope>
    <source>
        <strain evidence="3">NZE10 / CBS 128990</strain>
    </source>
</reference>
<keyword evidence="3" id="KW-1185">Reference proteome</keyword>
<evidence type="ECO:0000313" key="2">
    <source>
        <dbReference type="EMBL" id="EME40985.1"/>
    </source>
</evidence>
<gene>
    <name evidence="2" type="ORF">DOTSEDRAFT_27570</name>
</gene>
<dbReference type="EMBL" id="KB446543">
    <property type="protein sequence ID" value="EME40985.1"/>
    <property type="molecule type" value="Genomic_DNA"/>
</dbReference>
<proteinExistence type="predicted"/>
<feature type="region of interest" description="Disordered" evidence="1">
    <location>
        <begin position="89"/>
        <end position="122"/>
    </location>
</feature>
<dbReference type="HOGENOM" id="CLU_2026692_0_0_1"/>